<evidence type="ECO:0000313" key="3">
    <source>
        <dbReference type="Proteomes" id="UP001305521"/>
    </source>
</evidence>
<feature type="signal peptide" evidence="1">
    <location>
        <begin position="1"/>
        <end position="25"/>
    </location>
</feature>
<sequence>MNKFLKGFGAGLLTAGLAMGGLAWAQQPVFPAPNAGTVGLSHNSLFGVVCTTPNGVYDSNRRMTILRPRGDQNSPDVTLRCEPR</sequence>
<evidence type="ECO:0008006" key="4">
    <source>
        <dbReference type="Google" id="ProtNLM"/>
    </source>
</evidence>
<dbReference type="Proteomes" id="UP001305521">
    <property type="component" value="Chromosome"/>
</dbReference>
<keyword evidence="3" id="KW-1185">Reference proteome</keyword>
<dbReference type="EMBL" id="CP137852">
    <property type="protein sequence ID" value="WPB86986.1"/>
    <property type="molecule type" value="Genomic_DNA"/>
</dbReference>
<gene>
    <name evidence="2" type="ORF">R9Z33_08935</name>
</gene>
<proteinExistence type="predicted"/>
<organism evidence="2 3">
    <name type="scientific">Sediminicoccus rosea</name>
    <dbReference type="NCBI Taxonomy" id="1225128"/>
    <lineage>
        <taxon>Bacteria</taxon>
        <taxon>Pseudomonadati</taxon>
        <taxon>Pseudomonadota</taxon>
        <taxon>Alphaproteobacteria</taxon>
        <taxon>Acetobacterales</taxon>
        <taxon>Roseomonadaceae</taxon>
        <taxon>Sediminicoccus</taxon>
    </lineage>
</organism>
<evidence type="ECO:0000256" key="1">
    <source>
        <dbReference type="SAM" id="SignalP"/>
    </source>
</evidence>
<protein>
    <recommendedName>
        <fullName evidence="4">Secreted protein</fullName>
    </recommendedName>
</protein>
<evidence type="ECO:0000313" key="2">
    <source>
        <dbReference type="EMBL" id="WPB86986.1"/>
    </source>
</evidence>
<name>A0ABZ0PMP1_9PROT</name>
<accession>A0ABZ0PMP1</accession>
<feature type="chain" id="PRO_5046290872" description="Secreted protein" evidence="1">
    <location>
        <begin position="26"/>
        <end position="84"/>
    </location>
</feature>
<reference evidence="2 3" key="1">
    <citation type="submission" date="2023-11" db="EMBL/GenBank/DDBJ databases">
        <title>Arctic aerobic anoxygenic photoheterotroph Sediminicoccus rosea KRV36 adapts its photosynthesis to long days of polar summer.</title>
        <authorList>
            <person name="Tomasch J."/>
            <person name="Kopejtka K."/>
            <person name="Bily T."/>
            <person name="Gardiner A.T."/>
            <person name="Gardian Z."/>
            <person name="Shivaramu S."/>
            <person name="Koblizek M."/>
            <person name="Engelhardt F."/>
            <person name="Kaftan D."/>
        </authorList>
    </citation>
    <scope>NUCLEOTIDE SEQUENCE [LARGE SCALE GENOMIC DNA]</scope>
    <source>
        <strain evidence="2 3">R-30</strain>
    </source>
</reference>
<keyword evidence="1" id="KW-0732">Signal</keyword>
<dbReference type="RefSeq" id="WP_318650943.1">
    <property type="nucleotide sequence ID" value="NZ_CP137852.1"/>
</dbReference>